<sequence>MDKVRIGVLSHAHGHSNAYCRMMQDFDDAELVACWDDNEERGREAAAAFGMEYRADSQAVTSDPGIDAVIVATETNRHAKFVEQAAEAGKAILCQKPLATTLDDCDRIIEVVRRTGVKFSVAFQMRQDPVNRKIKELVDAKAVGEIAVVRRRHCIGVLNNEGFFTGPTRWHVDPVSNVGMFFDDAIHAADWFYWTFGPAKRVMAEIDNFVTSVAPDDNGIALFRFESGVLGTLFNGSTTVAGVNTTEIYGAEGTIIQDYGDAPSTSAPRPNGASPLRMIRQGDTEWQSFDLPIPATQGERIAAVPRPFIDYVRGLSDEHVSAEEGRKSVEMVLGAYRSAREGRRIAL</sequence>
<dbReference type="PANTHER" id="PTHR43377">
    <property type="entry name" value="BILIVERDIN REDUCTASE A"/>
    <property type="match status" value="1"/>
</dbReference>
<name>A0A6B1G1F6_9CHLR</name>
<dbReference type="SUPFAM" id="SSF51735">
    <property type="entry name" value="NAD(P)-binding Rossmann-fold domains"/>
    <property type="match status" value="1"/>
</dbReference>
<reference evidence="3" key="1">
    <citation type="submission" date="2019-09" db="EMBL/GenBank/DDBJ databases">
        <title>Characterisation of the sponge microbiome using genome-centric metagenomics.</title>
        <authorList>
            <person name="Engelberts J.P."/>
            <person name="Robbins S.J."/>
            <person name="De Goeij J.M."/>
            <person name="Aranda M."/>
            <person name="Bell S.C."/>
            <person name="Webster N.S."/>
        </authorList>
    </citation>
    <scope>NUCLEOTIDE SEQUENCE</scope>
    <source>
        <strain evidence="3">SB0675_bin_29</strain>
    </source>
</reference>
<accession>A0A6B1G1F6</accession>
<dbReference type="Gene3D" id="3.40.50.720">
    <property type="entry name" value="NAD(P)-binding Rossmann-like Domain"/>
    <property type="match status" value="1"/>
</dbReference>
<dbReference type="PANTHER" id="PTHR43377:SF1">
    <property type="entry name" value="BILIVERDIN REDUCTASE A"/>
    <property type="match status" value="1"/>
</dbReference>
<dbReference type="AlphaFoldDB" id="A0A6B1G1F6"/>
<dbReference type="InterPro" id="IPR000683">
    <property type="entry name" value="Gfo/Idh/MocA-like_OxRdtase_N"/>
</dbReference>
<feature type="domain" description="Gfo/Idh/MocA-like oxidoreductase N-terminal" evidence="1">
    <location>
        <begin position="21"/>
        <end position="123"/>
    </location>
</feature>
<evidence type="ECO:0000313" key="3">
    <source>
        <dbReference type="EMBL" id="MYH62148.1"/>
    </source>
</evidence>
<dbReference type="SUPFAM" id="SSF55347">
    <property type="entry name" value="Glyceraldehyde-3-phosphate dehydrogenase-like, C-terminal domain"/>
    <property type="match status" value="1"/>
</dbReference>
<dbReference type="GO" id="GO:0000166">
    <property type="term" value="F:nucleotide binding"/>
    <property type="evidence" value="ECO:0007669"/>
    <property type="project" value="InterPro"/>
</dbReference>
<feature type="domain" description="GFO/IDH/MocA-like oxidoreductase" evidence="2">
    <location>
        <begin position="132"/>
        <end position="255"/>
    </location>
</feature>
<evidence type="ECO:0000259" key="1">
    <source>
        <dbReference type="Pfam" id="PF01408"/>
    </source>
</evidence>
<protein>
    <submittedName>
        <fullName evidence="3">Gfo/Idh/MocA family oxidoreductase</fullName>
    </submittedName>
</protein>
<dbReference type="Pfam" id="PF22725">
    <property type="entry name" value="GFO_IDH_MocA_C3"/>
    <property type="match status" value="1"/>
</dbReference>
<gene>
    <name evidence="3" type="ORF">F4148_10425</name>
</gene>
<dbReference type="EMBL" id="VYDA01000379">
    <property type="protein sequence ID" value="MYH62148.1"/>
    <property type="molecule type" value="Genomic_DNA"/>
</dbReference>
<evidence type="ECO:0000259" key="2">
    <source>
        <dbReference type="Pfam" id="PF22725"/>
    </source>
</evidence>
<dbReference type="InterPro" id="IPR036291">
    <property type="entry name" value="NAD(P)-bd_dom_sf"/>
</dbReference>
<organism evidence="3">
    <name type="scientific">Caldilineaceae bacterium SB0675_bin_29</name>
    <dbReference type="NCBI Taxonomy" id="2605266"/>
    <lineage>
        <taxon>Bacteria</taxon>
        <taxon>Bacillati</taxon>
        <taxon>Chloroflexota</taxon>
        <taxon>Caldilineae</taxon>
        <taxon>Caldilineales</taxon>
        <taxon>Caldilineaceae</taxon>
    </lineage>
</organism>
<proteinExistence type="predicted"/>
<dbReference type="InterPro" id="IPR055170">
    <property type="entry name" value="GFO_IDH_MocA-like_dom"/>
</dbReference>
<dbReference type="Pfam" id="PF01408">
    <property type="entry name" value="GFO_IDH_MocA"/>
    <property type="match status" value="1"/>
</dbReference>
<dbReference type="Gene3D" id="3.30.360.10">
    <property type="entry name" value="Dihydrodipicolinate Reductase, domain 2"/>
    <property type="match status" value="1"/>
</dbReference>
<comment type="caution">
    <text evidence="3">The sequence shown here is derived from an EMBL/GenBank/DDBJ whole genome shotgun (WGS) entry which is preliminary data.</text>
</comment>
<dbReference type="InterPro" id="IPR051450">
    <property type="entry name" value="Gfo/Idh/MocA_Oxidoreductases"/>
</dbReference>